<organism evidence="1">
    <name type="scientific">Arundo donax</name>
    <name type="common">Giant reed</name>
    <name type="synonym">Donax arundinaceus</name>
    <dbReference type="NCBI Taxonomy" id="35708"/>
    <lineage>
        <taxon>Eukaryota</taxon>
        <taxon>Viridiplantae</taxon>
        <taxon>Streptophyta</taxon>
        <taxon>Embryophyta</taxon>
        <taxon>Tracheophyta</taxon>
        <taxon>Spermatophyta</taxon>
        <taxon>Magnoliopsida</taxon>
        <taxon>Liliopsida</taxon>
        <taxon>Poales</taxon>
        <taxon>Poaceae</taxon>
        <taxon>PACMAD clade</taxon>
        <taxon>Arundinoideae</taxon>
        <taxon>Arundineae</taxon>
        <taxon>Arundo</taxon>
    </lineage>
</organism>
<reference evidence="1" key="1">
    <citation type="submission" date="2014-09" db="EMBL/GenBank/DDBJ databases">
        <authorList>
            <person name="Magalhaes I.L.F."/>
            <person name="Oliveira U."/>
            <person name="Santos F.R."/>
            <person name="Vidigal T.H.D.A."/>
            <person name="Brescovit A.D."/>
            <person name="Santos A.J."/>
        </authorList>
    </citation>
    <scope>NUCLEOTIDE SEQUENCE</scope>
    <source>
        <tissue evidence="1">Shoot tissue taken approximately 20 cm above the soil surface</tissue>
    </source>
</reference>
<accession>A0A0A9EUR7</accession>
<dbReference type="AlphaFoldDB" id="A0A0A9EUR7"/>
<reference evidence="1" key="2">
    <citation type="journal article" date="2015" name="Data Brief">
        <title>Shoot transcriptome of the giant reed, Arundo donax.</title>
        <authorList>
            <person name="Barrero R.A."/>
            <person name="Guerrero F.D."/>
            <person name="Moolhuijzen P."/>
            <person name="Goolsby J.A."/>
            <person name="Tidwell J."/>
            <person name="Bellgard S.E."/>
            <person name="Bellgard M.I."/>
        </authorList>
    </citation>
    <scope>NUCLEOTIDE SEQUENCE</scope>
    <source>
        <tissue evidence="1">Shoot tissue taken approximately 20 cm above the soil surface</tissue>
    </source>
</reference>
<evidence type="ECO:0000313" key="1">
    <source>
        <dbReference type="EMBL" id="JAE02739.1"/>
    </source>
</evidence>
<name>A0A0A9EUR7_ARUDO</name>
<sequence>MRSGPSAQYPRKLRRFLCLILPKISTSEANSTSVPFFASFNFLTAI</sequence>
<protein>
    <submittedName>
        <fullName evidence="1">Uncharacterized protein</fullName>
    </submittedName>
</protein>
<dbReference type="EMBL" id="GBRH01195157">
    <property type="protein sequence ID" value="JAE02739.1"/>
    <property type="molecule type" value="Transcribed_RNA"/>
</dbReference>
<proteinExistence type="predicted"/>